<keyword evidence="5 8" id="KW-0312">Gluconeogenesis</keyword>
<dbReference type="GO" id="GO:0046166">
    <property type="term" value="P:glyceraldehyde-3-phosphate biosynthetic process"/>
    <property type="evidence" value="ECO:0007669"/>
    <property type="project" value="TreeGrafter"/>
</dbReference>
<dbReference type="PROSITE" id="PS00171">
    <property type="entry name" value="TIM_1"/>
    <property type="match status" value="1"/>
</dbReference>
<keyword evidence="6 8" id="KW-0324">Glycolysis</keyword>
<gene>
    <name evidence="9" type="ORF">TGRH88_045560</name>
</gene>
<dbReference type="HAMAP" id="MF_00147_B">
    <property type="entry name" value="TIM_B"/>
    <property type="match status" value="1"/>
</dbReference>
<comment type="similarity">
    <text evidence="3 8">Belongs to the triosephosphate isomerase family.</text>
</comment>
<dbReference type="InterPro" id="IPR022896">
    <property type="entry name" value="TrioseP_Isoase_bac/euk"/>
</dbReference>
<sequence>MVRTPWVGGNWKCNGTVGSITDLCGEFGKTEFDPKTIDVVIFPPALHAPLTREKLPKKYHVGLQNCSKTHNGAFTGEISVEMIKDFGLRWILAGHSERRQYYGESDEVVAEKVNIILQEKDLNVVLCVGEQLKDREANKTNDVVDAQLAACLPKISDWDRVVIAYEPVWAIGTGKVATPAQAQEVHEHIREFLKAKVSEDVANKVRIVYGGSVNASNSTELILQPDLDGFLVGGASLKKDFLDIIASGMKKNEGLVDEQVPAAESPDRSPVSKKAGKTFFAKLRCAKKE</sequence>
<keyword evidence="10" id="KW-1185">Reference proteome</keyword>
<evidence type="ECO:0000256" key="6">
    <source>
        <dbReference type="ARBA" id="ARBA00023152"/>
    </source>
</evidence>
<evidence type="ECO:0000256" key="5">
    <source>
        <dbReference type="ARBA" id="ARBA00022432"/>
    </source>
</evidence>
<dbReference type="GO" id="GO:0006096">
    <property type="term" value="P:glycolytic process"/>
    <property type="evidence" value="ECO:0007669"/>
    <property type="project" value="UniProtKB-UniPathway"/>
</dbReference>
<dbReference type="GO" id="GO:0019563">
    <property type="term" value="P:glycerol catabolic process"/>
    <property type="evidence" value="ECO:0007669"/>
    <property type="project" value="TreeGrafter"/>
</dbReference>
<reference evidence="9 10" key="1">
    <citation type="submission" date="2020-03" db="EMBL/GenBank/DDBJ databases">
        <title>Genome sequence of Toxoplasma gondii RH-88 strain.</title>
        <authorList>
            <person name="Lorenzi H.A."/>
            <person name="Venepally P."/>
            <person name="Rozenberg A."/>
            <person name="Sibley D."/>
        </authorList>
    </citation>
    <scope>NUCLEOTIDE SEQUENCE [LARGE SCALE GENOMIC DNA]</scope>
    <source>
        <strain evidence="9 10">RH-88</strain>
    </source>
</reference>
<accession>A0A7J6K1F4</accession>
<dbReference type="GO" id="GO:0004807">
    <property type="term" value="F:triose-phosphate isomerase activity"/>
    <property type="evidence" value="ECO:0007669"/>
    <property type="project" value="UniProtKB-EC"/>
</dbReference>
<evidence type="ECO:0000313" key="9">
    <source>
        <dbReference type="EMBL" id="KAF4640630.1"/>
    </source>
</evidence>
<dbReference type="EC" id="5.3.1.1" evidence="8"/>
<dbReference type="UniPathway" id="UPA00138"/>
<dbReference type="GO" id="GO:0006094">
    <property type="term" value="P:gluconeogenesis"/>
    <property type="evidence" value="ECO:0007669"/>
    <property type="project" value="UniProtKB-UniPathway"/>
</dbReference>
<comment type="pathway">
    <text evidence="1 8">Carbohydrate degradation; glycolysis; D-glyceraldehyde 3-phosphate from glycerone phosphate: step 1/1.</text>
</comment>
<evidence type="ECO:0000256" key="2">
    <source>
        <dbReference type="ARBA" id="ARBA00004742"/>
    </source>
</evidence>
<evidence type="ECO:0000256" key="7">
    <source>
        <dbReference type="ARBA" id="ARBA00023235"/>
    </source>
</evidence>
<protein>
    <recommendedName>
        <fullName evidence="8">Triosephosphate isomerase</fullName>
        <ecNumber evidence="8">5.3.1.1</ecNumber>
    </recommendedName>
</protein>
<dbReference type="PANTHER" id="PTHR21139">
    <property type="entry name" value="TRIOSEPHOSPHATE ISOMERASE"/>
    <property type="match status" value="1"/>
</dbReference>
<dbReference type="Pfam" id="PF00121">
    <property type="entry name" value="TIM"/>
    <property type="match status" value="1"/>
</dbReference>
<dbReference type="GO" id="GO:0005829">
    <property type="term" value="C:cytosol"/>
    <property type="evidence" value="ECO:0007669"/>
    <property type="project" value="TreeGrafter"/>
</dbReference>
<comment type="catalytic activity">
    <reaction evidence="8">
        <text>D-glyceraldehyde 3-phosphate = dihydroxyacetone phosphate</text>
        <dbReference type="Rhea" id="RHEA:18585"/>
        <dbReference type="ChEBI" id="CHEBI:57642"/>
        <dbReference type="ChEBI" id="CHEBI:59776"/>
        <dbReference type="EC" id="5.3.1.1"/>
    </reaction>
</comment>
<evidence type="ECO:0000256" key="1">
    <source>
        <dbReference type="ARBA" id="ARBA00004680"/>
    </source>
</evidence>
<dbReference type="SUPFAM" id="SSF51351">
    <property type="entry name" value="Triosephosphate isomerase (TIM)"/>
    <property type="match status" value="1"/>
</dbReference>
<evidence type="ECO:0000256" key="8">
    <source>
        <dbReference type="RuleBase" id="RU363013"/>
    </source>
</evidence>
<dbReference type="InterPro" id="IPR000652">
    <property type="entry name" value="Triosephosphate_isomerase"/>
</dbReference>
<evidence type="ECO:0000256" key="3">
    <source>
        <dbReference type="ARBA" id="ARBA00007422"/>
    </source>
</evidence>
<dbReference type="InterPro" id="IPR035990">
    <property type="entry name" value="TIM_sf"/>
</dbReference>
<keyword evidence="7 8" id="KW-0413">Isomerase</keyword>
<proteinExistence type="inferred from homology"/>
<evidence type="ECO:0000256" key="4">
    <source>
        <dbReference type="ARBA" id="ARBA00011738"/>
    </source>
</evidence>
<comment type="pathway">
    <text evidence="2 8">Carbohydrate biosynthesis; gluconeogenesis.</text>
</comment>
<dbReference type="AlphaFoldDB" id="A0A7J6K1F4"/>
<comment type="caution">
    <text evidence="9">The sequence shown here is derived from an EMBL/GenBank/DDBJ whole genome shotgun (WGS) entry which is preliminary data.</text>
</comment>
<organism evidence="9 10">
    <name type="scientific">Toxoplasma gondii</name>
    <dbReference type="NCBI Taxonomy" id="5811"/>
    <lineage>
        <taxon>Eukaryota</taxon>
        <taxon>Sar</taxon>
        <taxon>Alveolata</taxon>
        <taxon>Apicomplexa</taxon>
        <taxon>Conoidasida</taxon>
        <taxon>Coccidia</taxon>
        <taxon>Eucoccidiorida</taxon>
        <taxon>Eimeriorina</taxon>
        <taxon>Sarcocystidae</taxon>
        <taxon>Toxoplasma</taxon>
    </lineage>
</organism>
<dbReference type="FunFam" id="3.20.20.70:FF:000020">
    <property type="entry name" value="Triosephosphate isomerase"/>
    <property type="match status" value="1"/>
</dbReference>
<dbReference type="VEuPathDB" id="ToxoDB:TGME49_225930"/>
<dbReference type="Proteomes" id="UP000557509">
    <property type="component" value="Unassembled WGS sequence"/>
</dbReference>
<name>A0A7J6K1F4_TOXGO</name>
<evidence type="ECO:0000313" key="10">
    <source>
        <dbReference type="Proteomes" id="UP000557509"/>
    </source>
</evidence>
<dbReference type="PANTHER" id="PTHR21139:SF2">
    <property type="entry name" value="TRIOSEPHOSPHATE ISOMERASE"/>
    <property type="match status" value="1"/>
</dbReference>
<comment type="subunit">
    <text evidence="4">Homodimer.</text>
</comment>
<dbReference type="InterPro" id="IPR020861">
    <property type="entry name" value="Triosephosphate_isomerase_AS"/>
</dbReference>
<dbReference type="NCBIfam" id="TIGR00419">
    <property type="entry name" value="tim"/>
    <property type="match status" value="1"/>
</dbReference>
<dbReference type="PROSITE" id="PS51440">
    <property type="entry name" value="TIM_2"/>
    <property type="match status" value="1"/>
</dbReference>
<dbReference type="Gene3D" id="3.20.20.70">
    <property type="entry name" value="Aldolase class I"/>
    <property type="match status" value="1"/>
</dbReference>
<dbReference type="EMBL" id="JAAUHK010000195">
    <property type="protein sequence ID" value="KAF4640630.1"/>
    <property type="molecule type" value="Genomic_DNA"/>
</dbReference>
<dbReference type="InterPro" id="IPR013785">
    <property type="entry name" value="Aldolase_TIM"/>
</dbReference>
<dbReference type="CDD" id="cd00311">
    <property type="entry name" value="TIM"/>
    <property type="match status" value="1"/>
</dbReference>
<dbReference type="UniPathway" id="UPA00109">
    <property type="reaction ID" value="UER00189"/>
</dbReference>